<evidence type="ECO:0000256" key="6">
    <source>
        <dbReference type="ARBA" id="ARBA00022679"/>
    </source>
</evidence>
<comment type="catalytic activity">
    <reaction evidence="1 8">
        <text>[(1-&gt;4)-alpha-D-glucosyl](n) + ADP-alpha-D-glucose = [(1-&gt;4)-alpha-D-glucosyl](n+1) + ADP + H(+)</text>
        <dbReference type="Rhea" id="RHEA:18189"/>
        <dbReference type="Rhea" id="RHEA-COMP:9584"/>
        <dbReference type="Rhea" id="RHEA-COMP:9587"/>
        <dbReference type="ChEBI" id="CHEBI:15378"/>
        <dbReference type="ChEBI" id="CHEBI:15444"/>
        <dbReference type="ChEBI" id="CHEBI:57498"/>
        <dbReference type="ChEBI" id="CHEBI:456216"/>
        <dbReference type="EC" id="2.4.1.21"/>
    </reaction>
</comment>
<evidence type="ECO:0000256" key="2">
    <source>
        <dbReference type="ARBA" id="ARBA00002764"/>
    </source>
</evidence>
<dbReference type="PANTHER" id="PTHR45825">
    <property type="entry name" value="GRANULE-BOUND STARCH SYNTHASE 1, CHLOROPLASTIC/AMYLOPLASTIC"/>
    <property type="match status" value="1"/>
</dbReference>
<keyword evidence="5 8" id="KW-0328">Glycosyltransferase</keyword>
<evidence type="ECO:0000259" key="9">
    <source>
        <dbReference type="Pfam" id="PF00534"/>
    </source>
</evidence>
<evidence type="ECO:0000256" key="5">
    <source>
        <dbReference type="ARBA" id="ARBA00022676"/>
    </source>
</evidence>
<dbReference type="GO" id="GO:0004373">
    <property type="term" value="F:alpha-1,4-glucan glucosyltransferase (UDP-glucose donor) activity"/>
    <property type="evidence" value="ECO:0007669"/>
    <property type="project" value="InterPro"/>
</dbReference>
<dbReference type="InterPro" id="IPR001296">
    <property type="entry name" value="Glyco_trans_1"/>
</dbReference>
<dbReference type="RefSeq" id="WP_146653895.1">
    <property type="nucleotide sequence ID" value="NZ_CP012333.1"/>
</dbReference>
<dbReference type="KEGG" id="llu:AKJ09_09735"/>
<keyword evidence="6 8" id="KW-0808">Transferase</keyword>
<evidence type="ECO:0000256" key="7">
    <source>
        <dbReference type="ARBA" id="ARBA00023056"/>
    </source>
</evidence>
<dbReference type="EC" id="2.4.1.21" evidence="8"/>
<evidence type="ECO:0000256" key="4">
    <source>
        <dbReference type="ARBA" id="ARBA00010281"/>
    </source>
</evidence>
<dbReference type="Pfam" id="PF08323">
    <property type="entry name" value="Glyco_transf_5"/>
    <property type="match status" value="1"/>
</dbReference>
<dbReference type="NCBIfam" id="NF001899">
    <property type="entry name" value="PRK00654.1-2"/>
    <property type="match status" value="1"/>
</dbReference>
<keyword evidence="7 8" id="KW-0320">Glycogen biosynthesis</keyword>
<feature type="domain" description="Glycosyl transferase family 1" evidence="9">
    <location>
        <begin position="288"/>
        <end position="443"/>
    </location>
</feature>
<gene>
    <name evidence="8" type="primary">glgA</name>
    <name evidence="11" type="ORF">AKJ09_09735</name>
</gene>
<reference evidence="11 12" key="1">
    <citation type="submission" date="2015-08" db="EMBL/GenBank/DDBJ databases">
        <authorList>
            <person name="Babu N.S."/>
            <person name="Beckwith C.J."/>
            <person name="Beseler K.G."/>
            <person name="Brison A."/>
            <person name="Carone J.V."/>
            <person name="Caskin T.P."/>
            <person name="Diamond M."/>
            <person name="Durham M.E."/>
            <person name="Foxe J.M."/>
            <person name="Go M."/>
            <person name="Henderson B.A."/>
            <person name="Jones I.B."/>
            <person name="McGettigan J.A."/>
            <person name="Micheletti S.J."/>
            <person name="Nasrallah M.E."/>
            <person name="Ortiz D."/>
            <person name="Piller C.R."/>
            <person name="Privatt S.R."/>
            <person name="Schneider S.L."/>
            <person name="Sharp S."/>
            <person name="Smith T.C."/>
            <person name="Stanton J.D."/>
            <person name="Ullery H.E."/>
            <person name="Wilson R.J."/>
            <person name="Serrano M.G."/>
            <person name="Buck G."/>
            <person name="Lee V."/>
            <person name="Wang Y."/>
            <person name="Carvalho R."/>
            <person name="Voegtly L."/>
            <person name="Shi R."/>
            <person name="Duckworth R."/>
            <person name="Johnson A."/>
            <person name="Loviza R."/>
            <person name="Walstead R."/>
            <person name="Shah Z."/>
            <person name="Kiflezghi M."/>
            <person name="Wade K."/>
            <person name="Ball S.L."/>
            <person name="Bradley K.W."/>
            <person name="Asai D.J."/>
            <person name="Bowman C.A."/>
            <person name="Russell D.A."/>
            <person name="Pope W.H."/>
            <person name="Jacobs-Sera D."/>
            <person name="Hendrix R.W."/>
            <person name="Hatfull G.F."/>
        </authorList>
    </citation>
    <scope>NUCLEOTIDE SEQUENCE [LARGE SCALE GENOMIC DNA]</scope>
    <source>
        <strain evidence="11 12">DSM 27648</strain>
    </source>
</reference>
<dbReference type="NCBIfam" id="TIGR02095">
    <property type="entry name" value="glgA"/>
    <property type="match status" value="1"/>
</dbReference>
<feature type="domain" description="Starch synthase catalytic" evidence="10">
    <location>
        <begin position="3"/>
        <end position="238"/>
    </location>
</feature>
<dbReference type="STRING" id="1391654.AKJ09_09735"/>
<dbReference type="AlphaFoldDB" id="A0A0K1QBM7"/>
<dbReference type="PANTHER" id="PTHR45825:SF11">
    <property type="entry name" value="ALPHA AMYLASE DOMAIN-CONTAINING PROTEIN"/>
    <property type="match status" value="1"/>
</dbReference>
<organism evidence="11 12">
    <name type="scientific">Labilithrix luteola</name>
    <dbReference type="NCBI Taxonomy" id="1391654"/>
    <lineage>
        <taxon>Bacteria</taxon>
        <taxon>Pseudomonadati</taxon>
        <taxon>Myxococcota</taxon>
        <taxon>Polyangia</taxon>
        <taxon>Polyangiales</taxon>
        <taxon>Labilitrichaceae</taxon>
        <taxon>Labilithrix</taxon>
    </lineage>
</organism>
<dbReference type="GO" id="GO:0005978">
    <property type="term" value="P:glycogen biosynthetic process"/>
    <property type="evidence" value="ECO:0007669"/>
    <property type="project" value="UniProtKB-UniRule"/>
</dbReference>
<feature type="binding site" evidence="8">
    <location>
        <position position="15"/>
    </location>
    <ligand>
        <name>ADP-alpha-D-glucose</name>
        <dbReference type="ChEBI" id="CHEBI:57498"/>
    </ligand>
</feature>
<dbReference type="Pfam" id="PF00534">
    <property type="entry name" value="Glycos_transf_1"/>
    <property type="match status" value="1"/>
</dbReference>
<evidence type="ECO:0000313" key="12">
    <source>
        <dbReference type="Proteomes" id="UP000064967"/>
    </source>
</evidence>
<dbReference type="Gene3D" id="3.40.50.2000">
    <property type="entry name" value="Glycogen Phosphorylase B"/>
    <property type="match status" value="2"/>
</dbReference>
<name>A0A0K1QBM7_9BACT</name>
<dbReference type="OrthoDB" id="9808590at2"/>
<comment type="similarity">
    <text evidence="4 8">Belongs to the glycosyltransferase 1 family. Bacterial/plant glycogen synthase subfamily.</text>
</comment>
<sequence>MEILFVTTELAPYVKVGGLADVSAALPKTLKALGHRVTVVVPRYPAFEQAGLLVARRLTPLRLELGSRSHEVTVFDGRLSSQVDLVLLDAPGLFDREGVYGERGEDFADNHLRFAVLSRAAAELAKQREESGAPYDAVHVNDWPSALVAKYMKDLGLKTPTLLTIHNIAHQGIFPKSTLSDLGLSEDDFTVDGIEFYGSVNVLKQGILSADVVTTVSPTYAREIQTEAGGERLHGVLQSKGRVVGIVNGVDYGVWNPATDSNLVARYDAENASNKARCKGALQKELSLPLDERAPLLVNVGRIVPQKGTDLFIDALPRILRGSNAQVVVAGDGDSALIAKLEAAIEKSHGRAVFVRAAPEALVHRMFAAADIALVPSRFEPCGLVQMYAQRYGAPPVAHATGGLIDTVVDCDARLETGTGFLFEEATSDALFAATTRAISAWESSAWPALRRRVMRLDRGWERAARQYEQAYKALGTSR</sequence>
<evidence type="ECO:0000256" key="8">
    <source>
        <dbReference type="HAMAP-Rule" id="MF_00484"/>
    </source>
</evidence>
<dbReference type="InterPro" id="IPR011835">
    <property type="entry name" value="GS/SS"/>
</dbReference>
<dbReference type="GO" id="GO:0009011">
    <property type="term" value="F:alpha-1,4-glucan glucosyltransferase (ADP-glucose donor) activity"/>
    <property type="evidence" value="ECO:0007669"/>
    <property type="project" value="UniProtKB-UniRule"/>
</dbReference>
<dbReference type="InterPro" id="IPR013534">
    <property type="entry name" value="Starch_synth_cat_dom"/>
</dbReference>
<keyword evidence="12" id="KW-1185">Reference proteome</keyword>
<evidence type="ECO:0000256" key="3">
    <source>
        <dbReference type="ARBA" id="ARBA00004964"/>
    </source>
</evidence>
<comment type="pathway">
    <text evidence="3 8">Glycan biosynthesis; glycogen biosynthesis.</text>
</comment>
<evidence type="ECO:0000256" key="1">
    <source>
        <dbReference type="ARBA" id="ARBA00001478"/>
    </source>
</evidence>
<dbReference type="SUPFAM" id="SSF53756">
    <property type="entry name" value="UDP-Glycosyltransferase/glycogen phosphorylase"/>
    <property type="match status" value="1"/>
</dbReference>
<protein>
    <recommendedName>
        <fullName evidence="8">Glycogen synthase</fullName>
        <ecNumber evidence="8">2.4.1.21</ecNumber>
    </recommendedName>
    <alternativeName>
        <fullName evidence="8">Starch [bacterial glycogen] synthase</fullName>
    </alternativeName>
</protein>
<dbReference type="UniPathway" id="UPA00164"/>
<accession>A0A0K1QBM7</accession>
<evidence type="ECO:0000259" key="10">
    <source>
        <dbReference type="Pfam" id="PF08323"/>
    </source>
</evidence>
<proteinExistence type="inferred from homology"/>
<dbReference type="HAMAP" id="MF_00484">
    <property type="entry name" value="Glycogen_synth"/>
    <property type="match status" value="1"/>
</dbReference>
<dbReference type="Proteomes" id="UP000064967">
    <property type="component" value="Chromosome"/>
</dbReference>
<dbReference type="CDD" id="cd03791">
    <property type="entry name" value="GT5_Glycogen_synthase_DULL1-like"/>
    <property type="match status" value="1"/>
</dbReference>
<dbReference type="EMBL" id="CP012333">
    <property type="protein sequence ID" value="AKV03072.1"/>
    <property type="molecule type" value="Genomic_DNA"/>
</dbReference>
<comment type="function">
    <text evidence="2 8">Synthesizes alpha-1,4-glucan chains using ADP-glucose.</text>
</comment>
<evidence type="ECO:0000313" key="11">
    <source>
        <dbReference type="EMBL" id="AKV03072.1"/>
    </source>
</evidence>
<dbReference type="PATRIC" id="fig|1391654.3.peg.9858"/>